<feature type="domain" description="6-hydroxymethylpterin diphosphokinase MptE-like" evidence="1">
    <location>
        <begin position="84"/>
        <end position="275"/>
    </location>
</feature>
<gene>
    <name evidence="2" type="ORF">MM415A02188_0012</name>
</gene>
<dbReference type="EMBL" id="MT142059">
    <property type="protein sequence ID" value="QJA73881.1"/>
    <property type="molecule type" value="Genomic_DNA"/>
</dbReference>
<organism evidence="2">
    <name type="scientific">viral metagenome</name>
    <dbReference type="NCBI Taxonomy" id="1070528"/>
    <lineage>
        <taxon>unclassified sequences</taxon>
        <taxon>metagenomes</taxon>
        <taxon>organismal metagenomes</taxon>
    </lineage>
</organism>
<name>A0A6M3JWY5_9ZZZZ</name>
<dbReference type="AlphaFoldDB" id="A0A6M3JWY5"/>
<dbReference type="PANTHER" id="PTHR41786:SF1">
    <property type="entry name" value="6-HYDROXYMETHYLPTERIN DIPHOSPHOKINASE MPTE-LIKE DOMAIN-CONTAINING PROTEIN"/>
    <property type="match status" value="1"/>
</dbReference>
<evidence type="ECO:0000313" key="2">
    <source>
        <dbReference type="EMBL" id="QJA73881.1"/>
    </source>
</evidence>
<proteinExistence type="predicted"/>
<evidence type="ECO:0000259" key="1">
    <source>
        <dbReference type="Pfam" id="PF01973"/>
    </source>
</evidence>
<dbReference type="Pfam" id="PF01973">
    <property type="entry name" value="MptE-like"/>
    <property type="match status" value="1"/>
</dbReference>
<accession>A0A6M3JWY5</accession>
<dbReference type="PANTHER" id="PTHR41786">
    <property type="entry name" value="MOTILITY ACCESSORY FACTOR MAF"/>
    <property type="match status" value="1"/>
</dbReference>
<dbReference type="InterPro" id="IPR002826">
    <property type="entry name" value="MptE-like"/>
</dbReference>
<sequence>MAAKKSSNHVIKNVADEDWKEFIHNIKSHNKQFPDNKVTVRTFFKLLNTYSPMVRSLMVLDPNDSDVQQLGVNTALHLAPLWVKNIADNLDRIKREHDIRELRNIHAGKPAIVIGAGPSLYDNASYTDHLKLISEYRDRFDGVILIADRVLEPCLKWGIGDFTCVVDGSEKIYQFFDNDTLRQYNNCQAKLHDMKGIFATSTHKKVVDAWSNGIYFFVPSIPQEILPNATSLMADFTGNSDINAGGNCGMLAWNMAAFMGCKEIAMVGMDMSYKINTPIEQTQAYGQYLRSIGKERVHEAFREGRHPFFKTPYRIDNIYQTFKTTALIWIKAFRERGTCVTYNCTEGGSLHGKGIEYMYLKEFLESRCR</sequence>
<protein>
    <recommendedName>
        <fullName evidence="1">6-hydroxymethylpterin diphosphokinase MptE-like domain-containing protein</fullName>
    </recommendedName>
</protein>
<reference evidence="2" key="1">
    <citation type="submission" date="2020-03" db="EMBL/GenBank/DDBJ databases">
        <title>The deep terrestrial virosphere.</title>
        <authorList>
            <person name="Holmfeldt K."/>
            <person name="Nilsson E."/>
            <person name="Simone D."/>
            <person name="Lopez-Fernandez M."/>
            <person name="Wu X."/>
            <person name="de Brujin I."/>
            <person name="Lundin D."/>
            <person name="Andersson A."/>
            <person name="Bertilsson S."/>
            <person name="Dopson M."/>
        </authorList>
    </citation>
    <scope>NUCLEOTIDE SEQUENCE</scope>
    <source>
        <strain evidence="2">MM415A02188</strain>
    </source>
</reference>